<evidence type="ECO:0000256" key="1">
    <source>
        <dbReference type="SAM" id="SignalP"/>
    </source>
</evidence>
<protein>
    <recommendedName>
        <fullName evidence="4">Peptidase</fullName>
    </recommendedName>
</protein>
<dbReference type="EMBL" id="JAPMOU010000003">
    <property type="protein sequence ID" value="MDE1460955.1"/>
    <property type="molecule type" value="Genomic_DNA"/>
</dbReference>
<name>A0ABT5U3L7_9GAMM</name>
<comment type="caution">
    <text evidence="2">The sequence shown here is derived from an EMBL/GenBank/DDBJ whole genome shotgun (WGS) entry which is preliminary data.</text>
</comment>
<organism evidence="2 3">
    <name type="scientific">Spartinivicinus poritis</name>
    <dbReference type="NCBI Taxonomy" id="2994640"/>
    <lineage>
        <taxon>Bacteria</taxon>
        <taxon>Pseudomonadati</taxon>
        <taxon>Pseudomonadota</taxon>
        <taxon>Gammaproteobacteria</taxon>
        <taxon>Oceanospirillales</taxon>
        <taxon>Zooshikellaceae</taxon>
        <taxon>Spartinivicinus</taxon>
    </lineage>
</organism>
<feature type="chain" id="PRO_5047216572" description="Peptidase" evidence="1">
    <location>
        <begin position="22"/>
        <end position="505"/>
    </location>
</feature>
<dbReference type="InterPro" id="IPR032048">
    <property type="entry name" value="TGase_elicitor"/>
</dbReference>
<dbReference type="Pfam" id="PF16683">
    <property type="entry name" value="TGase_elicitor"/>
    <property type="match status" value="1"/>
</dbReference>
<feature type="signal peptide" evidence="1">
    <location>
        <begin position="1"/>
        <end position="21"/>
    </location>
</feature>
<evidence type="ECO:0000313" key="3">
    <source>
        <dbReference type="Proteomes" id="UP001528823"/>
    </source>
</evidence>
<reference evidence="2 3" key="1">
    <citation type="submission" date="2022-11" db="EMBL/GenBank/DDBJ databases">
        <title>Spartinivicinus poritis sp. nov., isolated from scleractinian coral Porites lutea.</title>
        <authorList>
            <person name="Zhang G."/>
            <person name="Cai L."/>
            <person name="Wei Q."/>
        </authorList>
    </citation>
    <scope>NUCLEOTIDE SEQUENCE [LARGE SCALE GENOMIC DNA]</scope>
    <source>
        <strain evidence="2 3">A2-2</strain>
    </source>
</reference>
<gene>
    <name evidence="2" type="ORF">ORQ98_03120</name>
</gene>
<evidence type="ECO:0008006" key="4">
    <source>
        <dbReference type="Google" id="ProtNLM"/>
    </source>
</evidence>
<accession>A0ABT5U3L7</accession>
<evidence type="ECO:0000313" key="2">
    <source>
        <dbReference type="EMBL" id="MDE1460955.1"/>
    </source>
</evidence>
<proteinExistence type="predicted"/>
<keyword evidence="1" id="KW-0732">Signal</keyword>
<sequence>MKTYKPLFAMTLLAATIQANAGVSQAEQADITQFLDRFHQNPLQVMDEIPVKENHQGQAATVVSKFSQEEIESKAYVTKKDQFKKSIVKAQKRVGYARAASQYNDNPARLVDSGYQLIRNVHTMDQQNLHSAQLDEVPWSDDYWALYKGGLGARYADNGFWNSSDWNDYWTYTNQTKTPDSYVVAGNIDDLSPSEKYDLLVGDSGYSMTASNWNMGKSYYDRNGSVERWMGLCHGWAPAAYMLPRPKHSIVVKGANGEDIKFYPSDIKALGTLLWAEASPGVRFIGGRCNTKNPARDENGRVKDQKCFDTNPGSWHQSVVNQLGVSKRSFIIDATYDYQVWNQPVYSYSYTYFNPETGVAYDNAKDAMIAIENYSKDKFKKYRASNAKNVVGVRMRMSYVVETSPSHREYDDSRFDGITSVRYTYDLELDKSGNIIGGEWYTNKHPDFLWTPGPNDRAMSYVTGNGEWKEGESIPQSWRSQATWMSRYSQPLTSIVEELFKRASQ</sequence>
<keyword evidence="3" id="KW-1185">Reference proteome</keyword>
<dbReference type="RefSeq" id="WP_274687326.1">
    <property type="nucleotide sequence ID" value="NZ_JAPMOU010000003.1"/>
</dbReference>
<dbReference type="Proteomes" id="UP001528823">
    <property type="component" value="Unassembled WGS sequence"/>
</dbReference>